<evidence type="ECO:0000313" key="5">
    <source>
        <dbReference type="Proteomes" id="UP000626244"/>
    </source>
</evidence>
<evidence type="ECO:0000259" key="3">
    <source>
        <dbReference type="PROSITE" id="PS51841"/>
    </source>
</evidence>
<feature type="compositionally biased region" description="Polar residues" evidence="1">
    <location>
        <begin position="169"/>
        <end position="187"/>
    </location>
</feature>
<dbReference type="NCBIfam" id="NF038032">
    <property type="entry name" value="CehA_McbA_metalo"/>
    <property type="match status" value="1"/>
</dbReference>
<feature type="compositionally biased region" description="Polar residues" evidence="1">
    <location>
        <begin position="737"/>
        <end position="748"/>
    </location>
</feature>
<dbReference type="InterPro" id="IPR029062">
    <property type="entry name" value="Class_I_gatase-like"/>
</dbReference>
<feature type="domain" description="LTD" evidence="3">
    <location>
        <begin position="27"/>
        <end position="165"/>
    </location>
</feature>
<dbReference type="OrthoDB" id="9801679at2"/>
<dbReference type="InterPro" id="IPR016195">
    <property type="entry name" value="Pol/histidinol_Pase-like"/>
</dbReference>
<keyword evidence="2" id="KW-0732">Signal</keyword>
<dbReference type="InterPro" id="IPR013783">
    <property type="entry name" value="Ig-like_fold"/>
</dbReference>
<feature type="signal peptide" evidence="2">
    <location>
        <begin position="1"/>
        <end position="28"/>
    </location>
</feature>
<dbReference type="Gene3D" id="3.40.50.880">
    <property type="match status" value="1"/>
</dbReference>
<dbReference type="PROSITE" id="PS51841">
    <property type="entry name" value="LTD"/>
    <property type="match status" value="1"/>
</dbReference>
<dbReference type="SUPFAM" id="SSF74853">
    <property type="entry name" value="Lamin A/C globular tail domain"/>
    <property type="match status" value="1"/>
</dbReference>
<proteinExistence type="predicted"/>
<evidence type="ECO:0000256" key="1">
    <source>
        <dbReference type="SAM" id="MobiDB-lite"/>
    </source>
</evidence>
<feature type="chain" id="PRO_5039313924" description="LTD domain-containing protein" evidence="2">
    <location>
        <begin position="29"/>
        <end position="2082"/>
    </location>
</feature>
<dbReference type="SUPFAM" id="SSF52317">
    <property type="entry name" value="Class I glutamine amidotransferase-like"/>
    <property type="match status" value="1"/>
</dbReference>
<comment type="caution">
    <text evidence="4">The sequence shown here is derived from an EMBL/GenBank/DDBJ whole genome shotgun (WGS) entry which is preliminary data.</text>
</comment>
<dbReference type="CDD" id="cd03524">
    <property type="entry name" value="RPA2_OBF_family"/>
    <property type="match status" value="1"/>
</dbReference>
<organism evidence="4 5">
    <name type="scientific">Gottfriedia solisilvae</name>
    <dbReference type="NCBI Taxonomy" id="1516104"/>
    <lineage>
        <taxon>Bacteria</taxon>
        <taxon>Bacillati</taxon>
        <taxon>Bacillota</taxon>
        <taxon>Bacilli</taxon>
        <taxon>Bacillales</taxon>
        <taxon>Bacillaceae</taxon>
        <taxon>Gottfriedia</taxon>
    </lineage>
</organism>
<dbReference type="Proteomes" id="UP000626244">
    <property type="component" value="Unassembled WGS sequence"/>
</dbReference>
<dbReference type="EMBL" id="BMHB01000002">
    <property type="protein sequence ID" value="GGI16706.1"/>
    <property type="molecule type" value="Genomic_DNA"/>
</dbReference>
<evidence type="ECO:0000313" key="4">
    <source>
        <dbReference type="EMBL" id="GGI16706.1"/>
    </source>
</evidence>
<dbReference type="InterPro" id="IPR001322">
    <property type="entry name" value="Lamin_tail_dom"/>
</dbReference>
<protein>
    <recommendedName>
        <fullName evidence="3">LTD domain-containing protein</fullName>
    </recommendedName>
</protein>
<feature type="region of interest" description="Disordered" evidence="1">
    <location>
        <begin position="169"/>
        <end position="208"/>
    </location>
</feature>
<feature type="region of interest" description="Disordered" evidence="1">
    <location>
        <begin position="730"/>
        <end position="749"/>
    </location>
</feature>
<keyword evidence="5" id="KW-1185">Reference proteome</keyword>
<dbReference type="InterPro" id="IPR041498">
    <property type="entry name" value="Big_6"/>
</dbReference>
<dbReference type="Pfam" id="PF17936">
    <property type="entry name" value="Big_6"/>
    <property type="match status" value="4"/>
</dbReference>
<dbReference type="InterPro" id="IPR055458">
    <property type="entry name" value="IFT52_GIFT"/>
</dbReference>
<dbReference type="Pfam" id="PF00932">
    <property type="entry name" value="LTD"/>
    <property type="match status" value="1"/>
</dbReference>
<dbReference type="Gene3D" id="2.60.40.10">
    <property type="entry name" value="Immunoglobulins"/>
    <property type="match status" value="6"/>
</dbReference>
<dbReference type="InterPro" id="IPR011635">
    <property type="entry name" value="CARDB"/>
</dbReference>
<dbReference type="Gene3D" id="3.20.20.140">
    <property type="entry name" value="Metal-dependent hydrolases"/>
    <property type="match status" value="1"/>
</dbReference>
<name>A0A8J3AUC0_9BACI</name>
<dbReference type="SUPFAM" id="SSF89550">
    <property type="entry name" value="PHP domain-like"/>
    <property type="match status" value="1"/>
</dbReference>
<dbReference type="Pfam" id="PF23355">
    <property type="entry name" value="IFT52_GIFT"/>
    <property type="match status" value="1"/>
</dbReference>
<dbReference type="RefSeq" id="WP_088001305.1">
    <property type="nucleotide sequence ID" value="NZ_BMHB01000002.1"/>
</dbReference>
<accession>A0A8J3AUC0</accession>
<evidence type="ECO:0000256" key="2">
    <source>
        <dbReference type="SAM" id="SignalP"/>
    </source>
</evidence>
<dbReference type="CDD" id="cd04486">
    <property type="entry name" value="YhcR_OBF_like"/>
    <property type="match status" value="1"/>
</dbReference>
<dbReference type="InterPro" id="IPR036415">
    <property type="entry name" value="Lamin_tail_dom_sf"/>
</dbReference>
<dbReference type="Pfam" id="PF07705">
    <property type="entry name" value="CARDB"/>
    <property type="match status" value="1"/>
</dbReference>
<reference evidence="5" key="1">
    <citation type="journal article" date="2019" name="Int. J. Syst. Evol. Microbiol.">
        <title>The Global Catalogue of Microorganisms (GCM) 10K type strain sequencing project: providing services to taxonomists for standard genome sequencing and annotation.</title>
        <authorList>
            <consortium name="The Broad Institute Genomics Platform"/>
            <consortium name="The Broad Institute Genome Sequencing Center for Infectious Disease"/>
            <person name="Wu L."/>
            <person name="Ma J."/>
        </authorList>
    </citation>
    <scope>NUCLEOTIDE SEQUENCE [LARGE SCALE GENOMIC DNA]</scope>
    <source>
        <strain evidence="5">CGMCC 1.14993</strain>
    </source>
</reference>
<gene>
    <name evidence="4" type="ORF">GCM10007380_34300</name>
</gene>
<sequence>MKLKTRKIKRWTSMVMSALLLTSTFLPSGLINRAEAAIANHVVISQVYGGGGNTGATYTNDFIELYNPTDSDVVLDNWSVQYASSTGSGWTLTNLTGTIKAHGYFLVQEAAGTTVRDKPLPTPDNTGSLTMAGGAGKVALVNNNSALSGTNPTGANIIDFVGYGSGTNAFEGTGPTNPSLTSTTSAQRRPYANVSPGGGKGNAWDTDDNAKDFVAATPVPKNTASPTEAPMVSNTSLQPIGNNIQLKKQDTEWKVIGLTSAVPSGATVNIYDSVTKTTKLSTIVASTDGSFEVSFPAGELTSVFVSATETTKDESDVIEILKATESALIDGTKLSYMVDGNGVGTLIGNNGAGVASSIINIYPNDTATLSERLLNQEVKVSATGAFTATINNAPNTIYVTQQSSSAKGIKLESATVSVTKTVTDQVTPVKDVRVSDSTTGKPVNLNKYYTIEGVVTVDNGILGTQKQNFYLQDATGGINVFSTSYDPGFKVVKGDKIRVTGKVIYYNGLTEFDTTSIVKIDEGNALPVAKDVTILDLTTFAVAEPLEGSLVTLTGKVSATASTPPNYNVTLVDENNKATTLRVMSNTGITPDTDLVIGKTYTITGILGQYTTNANATNGYQLYPRGKGDIASVLNISHTPITEDYKDTNIEFEATVDGAESVKVYYRATGGTTYTALPMIKGSEGRYTVTLEAKDVPSNGFEYYIEAIAGGRTVTSGSSTAPHKVSLKDDLVGPSFNGETPQDQSKVETPQPEISVLMNDPSGVDVDTVQLWVDGTEIKAPAATINKSQVKYAVTQDLSIGIHTVKVLAKDSKGNSSEKQWTFEVVKRFTGGKHYRGTTHNHTNISHDGAGTPEDALKAGKAHNYDFFAFSDHSHDIDASLSGTDNVDRKGMTERTGGEQWKLTKDLAKQYTKNGDYVVFPAFEMTSTTWGHSNIFGTENFIDRNINGKQYQDLNKYYSWVLTYDDIVGQFNHPDMSANAFNNFKPYDAKVDKLFTMLEVGNGSGHYGYANADKKFYSTLDLGWHVAPTYGEDNHEGSWGQTNARTVIVADDLSQDSLMHSMRNMRVYMEEDPNFTLDVLANGYYMGSTVDSKTLNFNISGSDLVTESRTDSDYSYLSSSYQSDDRIAKVELITNGGKVVDSIQPMTKDFTWKPTFTVPSGQQWFVVKVTQMDGERIYSSPIWSKEQSVDVKVSGIDIVGDVIVGGNPATLKATVANNGTQTINNLKVDFYYDEVKQDNFIGTNNISSILSKSSATATATWNTPLVGDHQIIAVVTSLDSLDIGDVKFNLPVKIKEPLGIKVLIDAYHGNENTSGDSGTYRDNLKSYTVQLQKEGYTVVENKQALTDAVLSNVQVLMITATRTALSADERTAVANFVKNGGSLLLTSKSNNSSDPTISNPLLADIGTKIRINNDGVFDDSKSGNFWSDPKVSPYAVRIHPGLVSNYITDRVAFLDYYSGVSLAGENNGPLVEGGKVVILGKGNETTYEGNIKGGYTYDNISDETGGSAIPLIASEEIGEKGRIIVSGMNIFNDKQMDESYEPKGNNEFSLNAINWLAHRETKVSKIGDVRKLEEEKEAVIEGTVTTAAGVFFDAFYVQDETGGIMAFKEAPEGSLEVGDKVRIYGHIKTFENNKEFEFNSFATDVIKVGKTTPITPKEVTTGAATSEENQGLLVKVKGKVVSKYDANSYIINDGSGDTLVFTDGYITNQSGPVPDLKVGDTLEAVGLSGKFTDGSRVRVRDTKELVGSDTTSPILQVNTLNDKDVTISGTTEAGAKVSAKVEDLEIGKATADSTGKFEMNITKLDAGTKVKVTAVDENGNVSDSVEVIVIDATPPSAPVVNDVKDFETNVSGNAEAGSTIIAYVGDHILGQGVTNQDGHFDISIGEKQKAGLVITVVAVDKAGNRSTQTEVTVIDATAPSAPVVTEIKDYSTVIGKAEAGSTITVSVGNTILGQGIANQSGNFSIILSSKQKIGTILSIVSVDNAGNRSSVTHVTVVDTTPPDSPIVKGVVKDNDKKIMGTAEANSLVVVKIGDEIISADTADSKGKFTLEIPRQKIGTVLYVIAIDQQGNESTPVKVVVQK</sequence>